<dbReference type="PANTHER" id="PTHR31140:SF139">
    <property type="entry name" value="B3 DOMAIN-CONTAINING PROTEIN OS02G0455900-RELATED"/>
    <property type="match status" value="1"/>
</dbReference>
<keyword evidence="3" id="KW-0804">Transcription</keyword>
<protein>
    <recommendedName>
        <fullName evidence="5">TF-B3 domain-containing protein</fullName>
    </recommendedName>
</protein>
<dbReference type="GO" id="GO:0003700">
    <property type="term" value="F:DNA-binding transcription factor activity"/>
    <property type="evidence" value="ECO:0007669"/>
    <property type="project" value="InterPro"/>
</dbReference>
<organism evidence="8">
    <name type="scientific">Selaginella moellendorffii</name>
    <name type="common">Spikemoss</name>
    <dbReference type="NCBI Taxonomy" id="88036"/>
    <lineage>
        <taxon>Eukaryota</taxon>
        <taxon>Viridiplantae</taxon>
        <taxon>Streptophyta</taxon>
        <taxon>Embryophyta</taxon>
        <taxon>Tracheophyta</taxon>
        <taxon>Lycopodiopsida</taxon>
        <taxon>Selaginellales</taxon>
        <taxon>Selaginellaceae</taxon>
        <taxon>Selaginella</taxon>
    </lineage>
</organism>
<dbReference type="AlphaFoldDB" id="D8RQU3"/>
<evidence type="ECO:0000256" key="3">
    <source>
        <dbReference type="ARBA" id="ARBA00023163"/>
    </source>
</evidence>
<dbReference type="EMBL" id="GL377596">
    <property type="protein sequence ID" value="EFJ22224.1"/>
    <property type="molecule type" value="Genomic_DNA"/>
</dbReference>
<keyword evidence="8" id="KW-1185">Reference proteome</keyword>
<dbReference type="HOGENOM" id="CLU_161771_0_0_1"/>
<reference evidence="7 8" key="1">
    <citation type="journal article" date="2011" name="Science">
        <title>The Selaginella genome identifies genetic changes associated with the evolution of vascular plants.</title>
        <authorList>
            <person name="Banks J.A."/>
            <person name="Nishiyama T."/>
            <person name="Hasebe M."/>
            <person name="Bowman J.L."/>
            <person name="Gribskov M."/>
            <person name="dePamphilis C."/>
            <person name="Albert V.A."/>
            <person name="Aono N."/>
            <person name="Aoyama T."/>
            <person name="Ambrose B.A."/>
            <person name="Ashton N.W."/>
            <person name="Axtell M.J."/>
            <person name="Barker E."/>
            <person name="Barker M.S."/>
            <person name="Bennetzen J.L."/>
            <person name="Bonawitz N.D."/>
            <person name="Chapple C."/>
            <person name="Cheng C."/>
            <person name="Correa L.G."/>
            <person name="Dacre M."/>
            <person name="DeBarry J."/>
            <person name="Dreyer I."/>
            <person name="Elias M."/>
            <person name="Engstrom E.M."/>
            <person name="Estelle M."/>
            <person name="Feng L."/>
            <person name="Finet C."/>
            <person name="Floyd S.K."/>
            <person name="Frommer W.B."/>
            <person name="Fujita T."/>
            <person name="Gramzow L."/>
            <person name="Gutensohn M."/>
            <person name="Harholt J."/>
            <person name="Hattori M."/>
            <person name="Heyl A."/>
            <person name="Hirai T."/>
            <person name="Hiwatashi Y."/>
            <person name="Ishikawa M."/>
            <person name="Iwata M."/>
            <person name="Karol K.G."/>
            <person name="Koehler B."/>
            <person name="Kolukisaoglu U."/>
            <person name="Kubo M."/>
            <person name="Kurata T."/>
            <person name="Lalonde S."/>
            <person name="Li K."/>
            <person name="Li Y."/>
            <person name="Litt A."/>
            <person name="Lyons E."/>
            <person name="Manning G."/>
            <person name="Maruyama T."/>
            <person name="Michael T.P."/>
            <person name="Mikami K."/>
            <person name="Miyazaki S."/>
            <person name="Morinaga S."/>
            <person name="Murata T."/>
            <person name="Mueller-Roeber B."/>
            <person name="Nelson D.R."/>
            <person name="Obara M."/>
            <person name="Oguri Y."/>
            <person name="Olmstead R.G."/>
            <person name="Onodera N."/>
            <person name="Petersen B.L."/>
            <person name="Pils B."/>
            <person name="Prigge M."/>
            <person name="Rensing S.A."/>
            <person name="Riano-Pachon D.M."/>
            <person name="Roberts A.W."/>
            <person name="Sato Y."/>
            <person name="Scheller H.V."/>
            <person name="Schulz B."/>
            <person name="Schulz C."/>
            <person name="Shakirov E.V."/>
            <person name="Shibagaki N."/>
            <person name="Shinohara N."/>
            <person name="Shippen D.E."/>
            <person name="Soerensen I."/>
            <person name="Sotooka R."/>
            <person name="Sugimoto N."/>
            <person name="Sugita M."/>
            <person name="Sumikawa N."/>
            <person name="Tanurdzic M."/>
            <person name="Theissen G."/>
            <person name="Ulvskov P."/>
            <person name="Wakazuki S."/>
            <person name="Weng J.K."/>
            <person name="Willats W.W."/>
            <person name="Wipf D."/>
            <person name="Wolf P.G."/>
            <person name="Yang L."/>
            <person name="Zimmer A.D."/>
            <person name="Zhu Q."/>
            <person name="Mitros T."/>
            <person name="Hellsten U."/>
            <person name="Loque D."/>
            <person name="Otillar R."/>
            <person name="Salamov A."/>
            <person name="Schmutz J."/>
            <person name="Shapiro H."/>
            <person name="Lindquist E."/>
            <person name="Lucas S."/>
            <person name="Rokhsar D."/>
            <person name="Grigoriev I.V."/>
        </authorList>
    </citation>
    <scope>NUCLEOTIDE SEQUENCE [LARGE SCALE GENOMIC DNA]</scope>
</reference>
<evidence type="ECO:0000313" key="6">
    <source>
        <dbReference type="EMBL" id="EFJ22224.1"/>
    </source>
</evidence>
<dbReference type="KEGG" id="smo:SELMODRAFT_59621"/>
<keyword evidence="1" id="KW-0805">Transcription regulation</keyword>
<keyword evidence="4" id="KW-0539">Nucleus</keyword>
<feature type="domain" description="TF-B3" evidence="5">
    <location>
        <begin position="4"/>
        <end position="108"/>
    </location>
</feature>
<sequence length="116" mass="13783">EHLFYKVVTPSDVGKLNRLVIPKQHAERCFPLDPSLRKKGRFLSFQESFTGKVWWFRYSYWNSSQSYVFTKGWIRFVKENKLKAGDIVSFERGSSRHENFYISCRKRPRTPSDDPG</sequence>
<dbReference type="KEGG" id="smo:SELMODRAFT_59622"/>
<evidence type="ECO:0000313" key="7">
    <source>
        <dbReference type="EMBL" id="EFJ25515.1"/>
    </source>
</evidence>
<dbReference type="CDD" id="cd10017">
    <property type="entry name" value="B3_DNA"/>
    <property type="match status" value="1"/>
</dbReference>
<dbReference type="Gramene" id="EFJ25515">
    <property type="protein sequence ID" value="EFJ25515"/>
    <property type="gene ID" value="SELMODRAFT_59621"/>
</dbReference>
<evidence type="ECO:0000256" key="2">
    <source>
        <dbReference type="ARBA" id="ARBA00023125"/>
    </source>
</evidence>
<dbReference type="SUPFAM" id="SSF101936">
    <property type="entry name" value="DNA-binding pseudobarrel domain"/>
    <property type="match status" value="1"/>
</dbReference>
<dbReference type="PROSITE" id="PS50863">
    <property type="entry name" value="B3"/>
    <property type="match status" value="1"/>
</dbReference>
<dbReference type="InterPro" id="IPR015300">
    <property type="entry name" value="DNA-bd_pseudobarrel_sf"/>
</dbReference>
<feature type="non-terminal residue" evidence="7">
    <location>
        <position position="116"/>
    </location>
</feature>
<feature type="non-terminal residue" evidence="7">
    <location>
        <position position="1"/>
    </location>
</feature>
<accession>D8RQU3</accession>
<dbReference type="Proteomes" id="UP000001514">
    <property type="component" value="Unassembled WGS sequence"/>
</dbReference>
<dbReference type="PANTHER" id="PTHR31140">
    <property type="entry name" value="B3 DOMAIN-CONTAINING TRANSCRIPTION FACTOR ABI3"/>
    <property type="match status" value="1"/>
</dbReference>
<dbReference type="GO" id="GO:0003677">
    <property type="term" value="F:DNA binding"/>
    <property type="evidence" value="ECO:0007669"/>
    <property type="project" value="UniProtKB-KW"/>
</dbReference>
<dbReference type="Pfam" id="PF02362">
    <property type="entry name" value="B3"/>
    <property type="match status" value="1"/>
</dbReference>
<dbReference type="OMA" id="HATWRFR"/>
<dbReference type="Gramene" id="EFJ22224">
    <property type="protein sequence ID" value="EFJ22224"/>
    <property type="gene ID" value="SELMODRAFT_59622"/>
</dbReference>
<dbReference type="EMBL" id="GL377586">
    <property type="protein sequence ID" value="EFJ25515.1"/>
    <property type="molecule type" value="Genomic_DNA"/>
</dbReference>
<dbReference type="InParanoid" id="D8RQU3"/>
<evidence type="ECO:0000256" key="4">
    <source>
        <dbReference type="ARBA" id="ARBA00023242"/>
    </source>
</evidence>
<evidence type="ECO:0000259" key="5">
    <source>
        <dbReference type="PROSITE" id="PS50863"/>
    </source>
</evidence>
<dbReference type="InterPro" id="IPR044800">
    <property type="entry name" value="LEC2-like"/>
</dbReference>
<dbReference type="Gene3D" id="2.40.330.10">
    <property type="entry name" value="DNA-binding pseudobarrel domain"/>
    <property type="match status" value="1"/>
</dbReference>
<dbReference type="InterPro" id="IPR003340">
    <property type="entry name" value="B3_DNA-bd"/>
</dbReference>
<keyword evidence="2" id="KW-0238">DNA-binding</keyword>
<dbReference type="SMART" id="SM01019">
    <property type="entry name" value="B3"/>
    <property type="match status" value="1"/>
</dbReference>
<evidence type="ECO:0000256" key="1">
    <source>
        <dbReference type="ARBA" id="ARBA00023015"/>
    </source>
</evidence>
<gene>
    <name evidence="7" type="ORF">SELMODRAFT_59621</name>
    <name evidence="6" type="ORF">SELMODRAFT_59622</name>
</gene>
<name>D8RQU3_SELML</name>
<proteinExistence type="predicted"/>
<evidence type="ECO:0000313" key="8">
    <source>
        <dbReference type="Proteomes" id="UP000001514"/>
    </source>
</evidence>